<reference evidence="1" key="1">
    <citation type="submission" date="2018-05" db="EMBL/GenBank/DDBJ databases">
        <authorList>
            <person name="Lanie J.A."/>
            <person name="Ng W.-L."/>
            <person name="Kazmierczak K.M."/>
            <person name="Andrzejewski T.M."/>
            <person name="Davidsen T.M."/>
            <person name="Wayne K.J."/>
            <person name="Tettelin H."/>
            <person name="Glass J.I."/>
            <person name="Rusch D."/>
            <person name="Podicherti R."/>
            <person name="Tsui H.-C.T."/>
            <person name="Winkler M.E."/>
        </authorList>
    </citation>
    <scope>NUCLEOTIDE SEQUENCE</scope>
</reference>
<sequence length="46" mass="5036">MTTSRRDAILSAINKERQPGFRGIMQAIKAEATETGVSKSKNDLVD</sequence>
<accession>A0A382QH08</accession>
<protein>
    <submittedName>
        <fullName evidence="1">Uncharacterized protein</fullName>
    </submittedName>
</protein>
<proteinExistence type="predicted"/>
<name>A0A382QH08_9ZZZZ</name>
<organism evidence="1">
    <name type="scientific">marine metagenome</name>
    <dbReference type="NCBI Taxonomy" id="408172"/>
    <lineage>
        <taxon>unclassified sequences</taxon>
        <taxon>metagenomes</taxon>
        <taxon>ecological metagenomes</taxon>
    </lineage>
</organism>
<dbReference type="AlphaFoldDB" id="A0A382QH08"/>
<dbReference type="EMBL" id="UINC01114479">
    <property type="protein sequence ID" value="SVC84809.1"/>
    <property type="molecule type" value="Genomic_DNA"/>
</dbReference>
<evidence type="ECO:0000313" key="1">
    <source>
        <dbReference type="EMBL" id="SVC84809.1"/>
    </source>
</evidence>
<gene>
    <name evidence="1" type="ORF">METZ01_LOCUS337663</name>
</gene>